<evidence type="ECO:0000313" key="2">
    <source>
        <dbReference type="EMBL" id="KAK0968207.1"/>
    </source>
</evidence>
<dbReference type="EMBL" id="JAUJLE010000210">
    <property type="protein sequence ID" value="KAK0968207.1"/>
    <property type="molecule type" value="Genomic_DNA"/>
</dbReference>
<proteinExistence type="predicted"/>
<keyword evidence="3" id="KW-1185">Reference proteome</keyword>
<feature type="region of interest" description="Disordered" evidence="1">
    <location>
        <begin position="273"/>
        <end position="295"/>
    </location>
</feature>
<name>A0AAN6K750_9PEZI</name>
<gene>
    <name evidence="2" type="ORF">LTR91_016828</name>
</gene>
<dbReference type="AlphaFoldDB" id="A0AAN6K750"/>
<sequence length="295" mass="30738">MLAEADRPAAYEPYSCEIESLTKVEQSRSPAPAMESIKRALRSMFKRGKKSKQEEQKHPPAQAQQPKPTTASPAKLPASPPKAAEGRQAQGVEQNTAGRLPTTHPLFTGRHDQPQSAIPLDRAAQTAMPPVAGGADGVGMGRPEERLQPTPTPATTAPIEPVSAVQRDDPPAPPPKTDGAGDAMAATPREVAAPAPVAAPVAAPAVTERQPVHMPPTSESTHEPPREATKDIAPPNSIVSKHAIPAGLPNAAATEDNIPVTAEEPAAFKAAKVAPGMSATSGPLEDFPEVSEYTE</sequence>
<organism evidence="2 3">
    <name type="scientific">Friedmanniomyces endolithicus</name>
    <dbReference type="NCBI Taxonomy" id="329885"/>
    <lineage>
        <taxon>Eukaryota</taxon>
        <taxon>Fungi</taxon>
        <taxon>Dikarya</taxon>
        <taxon>Ascomycota</taxon>
        <taxon>Pezizomycotina</taxon>
        <taxon>Dothideomycetes</taxon>
        <taxon>Dothideomycetidae</taxon>
        <taxon>Mycosphaerellales</taxon>
        <taxon>Teratosphaeriaceae</taxon>
        <taxon>Friedmanniomyces</taxon>
    </lineage>
</organism>
<evidence type="ECO:0000313" key="3">
    <source>
        <dbReference type="Proteomes" id="UP001175353"/>
    </source>
</evidence>
<comment type="caution">
    <text evidence="2">The sequence shown here is derived from an EMBL/GenBank/DDBJ whole genome shotgun (WGS) entry which is preliminary data.</text>
</comment>
<feature type="compositionally biased region" description="Basic and acidic residues" evidence="1">
    <location>
        <begin position="220"/>
        <end position="230"/>
    </location>
</feature>
<feature type="compositionally biased region" description="Low complexity" evidence="1">
    <location>
        <begin position="59"/>
        <end position="83"/>
    </location>
</feature>
<feature type="region of interest" description="Disordered" evidence="1">
    <location>
        <begin position="20"/>
        <end position="234"/>
    </location>
</feature>
<dbReference type="Proteomes" id="UP001175353">
    <property type="component" value="Unassembled WGS sequence"/>
</dbReference>
<feature type="compositionally biased region" description="Low complexity" evidence="1">
    <location>
        <begin position="185"/>
        <end position="209"/>
    </location>
</feature>
<protein>
    <submittedName>
        <fullName evidence="2">Uncharacterized protein</fullName>
    </submittedName>
</protein>
<accession>A0AAN6K750</accession>
<reference evidence="2" key="1">
    <citation type="submission" date="2023-06" db="EMBL/GenBank/DDBJ databases">
        <title>Black Yeasts Isolated from many extreme environments.</title>
        <authorList>
            <person name="Coleine C."/>
            <person name="Stajich J.E."/>
            <person name="Selbmann L."/>
        </authorList>
    </citation>
    <scope>NUCLEOTIDE SEQUENCE</scope>
    <source>
        <strain evidence="2">CCFEE 5200</strain>
    </source>
</reference>
<feature type="compositionally biased region" description="Basic residues" evidence="1">
    <location>
        <begin position="39"/>
        <end position="50"/>
    </location>
</feature>
<evidence type="ECO:0000256" key="1">
    <source>
        <dbReference type="SAM" id="MobiDB-lite"/>
    </source>
</evidence>
<feature type="compositionally biased region" description="Acidic residues" evidence="1">
    <location>
        <begin position="286"/>
        <end position="295"/>
    </location>
</feature>